<dbReference type="RefSeq" id="WP_079474654.1">
    <property type="nucleotide sequence ID" value="NZ_NPFA01000001.1"/>
</dbReference>
<reference evidence="2 3" key="1">
    <citation type="submission" date="2019-07" db="EMBL/GenBank/DDBJ databases">
        <title>Whole genome shotgun sequence of Marinococcus halophilus NBRC 102359.</title>
        <authorList>
            <person name="Hosoyama A."/>
            <person name="Uohara A."/>
            <person name="Ohji S."/>
            <person name="Ichikawa N."/>
        </authorList>
    </citation>
    <scope>NUCLEOTIDE SEQUENCE [LARGE SCALE GENOMIC DNA]</scope>
    <source>
        <strain evidence="2 3">NBRC 102359</strain>
    </source>
</reference>
<evidence type="ECO:0000313" key="3">
    <source>
        <dbReference type="Proteomes" id="UP000321051"/>
    </source>
</evidence>
<keyword evidence="3" id="KW-1185">Reference proteome</keyword>
<comment type="caution">
    <text evidence="2">The sequence shown here is derived from an EMBL/GenBank/DDBJ whole genome shotgun (WGS) entry which is preliminary data.</text>
</comment>
<protein>
    <submittedName>
        <fullName evidence="2">Uncharacterized protein</fullName>
    </submittedName>
</protein>
<keyword evidence="1" id="KW-0175">Coiled coil</keyword>
<dbReference type="EMBL" id="BJUN01000012">
    <property type="protein sequence ID" value="GEK59242.1"/>
    <property type="molecule type" value="Genomic_DNA"/>
</dbReference>
<gene>
    <name evidence="2" type="ORF">MHA01_21470</name>
</gene>
<organism evidence="2 3">
    <name type="scientific">Marinococcus halophilus</name>
    <dbReference type="NCBI Taxonomy" id="1371"/>
    <lineage>
        <taxon>Bacteria</taxon>
        <taxon>Bacillati</taxon>
        <taxon>Bacillota</taxon>
        <taxon>Bacilli</taxon>
        <taxon>Bacillales</taxon>
        <taxon>Bacillaceae</taxon>
        <taxon>Marinococcus</taxon>
    </lineage>
</organism>
<accession>A0A510Y798</accession>
<sequence length="60" mass="6588">MSPSIVNAKITNSDSIDKITKCLYQSATTELGRLTASINSAQAELNLLMQELQKFKNKSV</sequence>
<feature type="coiled-coil region" evidence="1">
    <location>
        <begin position="24"/>
        <end position="58"/>
    </location>
</feature>
<dbReference type="OrthoDB" id="9894676at2"/>
<dbReference type="AlphaFoldDB" id="A0A510Y798"/>
<dbReference type="Proteomes" id="UP000321051">
    <property type="component" value="Unassembled WGS sequence"/>
</dbReference>
<evidence type="ECO:0000313" key="2">
    <source>
        <dbReference type="EMBL" id="GEK59242.1"/>
    </source>
</evidence>
<evidence type="ECO:0000256" key="1">
    <source>
        <dbReference type="SAM" id="Coils"/>
    </source>
</evidence>
<proteinExistence type="predicted"/>
<name>A0A510Y798_MARHA</name>